<protein>
    <submittedName>
        <fullName evidence="5">Putative sulfoacetate--CoA ligase</fullName>
        <ecNumber evidence="5">6.2.1.-</ecNumber>
    </submittedName>
</protein>
<dbReference type="SUPFAM" id="SSF56801">
    <property type="entry name" value="Acetyl-CoA synthetase-like"/>
    <property type="match status" value="1"/>
</dbReference>
<keyword evidence="6" id="KW-1185">Reference proteome</keyword>
<dbReference type="PROSITE" id="PS00455">
    <property type="entry name" value="AMP_BINDING"/>
    <property type="match status" value="1"/>
</dbReference>
<dbReference type="GO" id="GO:0031956">
    <property type="term" value="F:medium-chain fatty acid-CoA ligase activity"/>
    <property type="evidence" value="ECO:0007669"/>
    <property type="project" value="TreeGrafter"/>
</dbReference>
<proteinExistence type="inferred from homology"/>
<accession>A0A0S3PXR0</accession>
<dbReference type="InterPro" id="IPR045851">
    <property type="entry name" value="AMP-bd_C_sf"/>
</dbReference>
<organism evidence="5 6">
    <name type="scientific">Variibacter gotjawalensis</name>
    <dbReference type="NCBI Taxonomy" id="1333996"/>
    <lineage>
        <taxon>Bacteria</taxon>
        <taxon>Pseudomonadati</taxon>
        <taxon>Pseudomonadota</taxon>
        <taxon>Alphaproteobacteria</taxon>
        <taxon>Hyphomicrobiales</taxon>
        <taxon>Nitrobacteraceae</taxon>
        <taxon>Variibacter</taxon>
    </lineage>
</organism>
<keyword evidence="2 5" id="KW-0436">Ligase</keyword>
<dbReference type="Gene3D" id="3.40.50.12780">
    <property type="entry name" value="N-terminal domain of ligase-like"/>
    <property type="match status" value="1"/>
</dbReference>
<dbReference type="AlphaFoldDB" id="A0A0S3PXR0"/>
<dbReference type="GO" id="GO:0006631">
    <property type="term" value="P:fatty acid metabolic process"/>
    <property type="evidence" value="ECO:0007669"/>
    <property type="project" value="TreeGrafter"/>
</dbReference>
<name>A0A0S3PXR0_9BRAD</name>
<dbReference type="Pfam" id="PF00501">
    <property type="entry name" value="AMP-binding"/>
    <property type="match status" value="1"/>
</dbReference>
<dbReference type="InterPro" id="IPR020845">
    <property type="entry name" value="AMP-binding_CS"/>
</dbReference>
<dbReference type="InterPro" id="IPR042099">
    <property type="entry name" value="ANL_N_sf"/>
</dbReference>
<dbReference type="InterPro" id="IPR025110">
    <property type="entry name" value="AMP-bd_C"/>
</dbReference>
<dbReference type="PANTHER" id="PTHR43201:SF5">
    <property type="entry name" value="MEDIUM-CHAIN ACYL-COA LIGASE ACSF2, MITOCHONDRIAL"/>
    <property type="match status" value="1"/>
</dbReference>
<evidence type="ECO:0000256" key="2">
    <source>
        <dbReference type="ARBA" id="ARBA00022598"/>
    </source>
</evidence>
<evidence type="ECO:0000313" key="6">
    <source>
        <dbReference type="Proteomes" id="UP000236884"/>
    </source>
</evidence>
<dbReference type="RefSeq" id="WP_430727081.1">
    <property type="nucleotide sequence ID" value="NZ_AP014946.1"/>
</dbReference>
<dbReference type="PANTHER" id="PTHR43201">
    <property type="entry name" value="ACYL-COA SYNTHETASE"/>
    <property type="match status" value="1"/>
</dbReference>
<dbReference type="InterPro" id="IPR000873">
    <property type="entry name" value="AMP-dep_synth/lig_dom"/>
</dbReference>
<dbReference type="Pfam" id="PF13193">
    <property type="entry name" value="AMP-binding_C"/>
    <property type="match status" value="1"/>
</dbReference>
<feature type="domain" description="AMP-dependent synthetase/ligase" evidence="3">
    <location>
        <begin position="30"/>
        <end position="374"/>
    </location>
</feature>
<comment type="similarity">
    <text evidence="1">Belongs to the ATP-dependent AMP-binding enzyme family.</text>
</comment>
<gene>
    <name evidence="5" type="primary">sauT</name>
    <name evidence="5" type="ORF">GJW-30_1_03251</name>
</gene>
<dbReference type="EMBL" id="AP014946">
    <property type="protein sequence ID" value="BAT60702.1"/>
    <property type="molecule type" value="Genomic_DNA"/>
</dbReference>
<evidence type="ECO:0000259" key="4">
    <source>
        <dbReference type="Pfam" id="PF13193"/>
    </source>
</evidence>
<dbReference type="EC" id="6.2.1.-" evidence="5"/>
<evidence type="ECO:0000256" key="1">
    <source>
        <dbReference type="ARBA" id="ARBA00006432"/>
    </source>
</evidence>
<dbReference type="Proteomes" id="UP000236884">
    <property type="component" value="Chromosome"/>
</dbReference>
<dbReference type="KEGG" id="vgo:GJW-30_1_03251"/>
<feature type="domain" description="AMP-binding enzyme C-terminal" evidence="4">
    <location>
        <begin position="435"/>
        <end position="510"/>
    </location>
</feature>
<reference evidence="5 6" key="1">
    <citation type="submission" date="2015-08" db="EMBL/GenBank/DDBJ databases">
        <title>Investigation of the bacterial diversity of lava forest soil.</title>
        <authorList>
            <person name="Lee J.S."/>
        </authorList>
    </citation>
    <scope>NUCLEOTIDE SEQUENCE [LARGE SCALE GENOMIC DNA]</scope>
    <source>
        <strain evidence="5 6">GJW-30</strain>
    </source>
</reference>
<evidence type="ECO:0000313" key="5">
    <source>
        <dbReference type="EMBL" id="BAT60702.1"/>
    </source>
</evidence>
<sequence length="531" mass="58090">MTSRIPQIGNTHTFVGQDIRSLIELRRDLNGDKPFMIWEPFTGEGKTWSYAAFANQVARFAAGLHRRGVKSGERVLVLLDNCPEAVFAWFGCAYAGAVAVTTNARSSGDELSYYCDHSGAVAAITQPKFAELVAEACKGVSWIAVTDTDNGDEPLSRPSTDASFWRIDADPADLPARPRDPLAPFSIQFTSGTTSRPKAVLWTHANALWGGKICALHEDLRASDIHLVTMPLFHTNAQCYSVLATLWAGGTCVVQPRFSASRFWPTSLKHGCTWTSMVPFCVRALMQHEVPKHSYRWWGSAVCDPPTDAHFNVRSLGWWGMTETITHGIVGNIHLPNRSMSMGRVAPEYEISVRDDDGKDVRPGETGSLFIRGVPKLSLFAEYFGNEKATRESFTDDGYFITGDLVMLADDGFLIFADRAKDMLKVGGENVAASEIERVILTVPGIAEVAVVARKHEMLDEVPVAFILPAGGKDAAAPGLGDTVLAACTKALASFKHPREVRIVDSFPRATLEKIAKNELRKMLADESARG</sequence>
<evidence type="ECO:0000259" key="3">
    <source>
        <dbReference type="Pfam" id="PF00501"/>
    </source>
</evidence>
<dbReference type="Gene3D" id="3.30.300.30">
    <property type="match status" value="1"/>
</dbReference>